<reference evidence="1" key="1">
    <citation type="submission" date="2019-10" db="EMBL/GenBank/DDBJ databases">
        <authorList>
            <consortium name="DOE Joint Genome Institute"/>
            <person name="Kuo A."/>
            <person name="Miyauchi S."/>
            <person name="Kiss E."/>
            <person name="Drula E."/>
            <person name="Kohler A."/>
            <person name="Sanchez-Garcia M."/>
            <person name="Andreopoulos B."/>
            <person name="Barry K.W."/>
            <person name="Bonito G."/>
            <person name="Buee M."/>
            <person name="Carver A."/>
            <person name="Chen C."/>
            <person name="Cichocki N."/>
            <person name="Clum A."/>
            <person name="Culley D."/>
            <person name="Crous P.W."/>
            <person name="Fauchery L."/>
            <person name="Girlanda M."/>
            <person name="Hayes R."/>
            <person name="Keri Z."/>
            <person name="Labutti K."/>
            <person name="Lipzen A."/>
            <person name="Lombard V."/>
            <person name="Magnuson J."/>
            <person name="Maillard F."/>
            <person name="Morin E."/>
            <person name="Murat C."/>
            <person name="Nolan M."/>
            <person name="Ohm R."/>
            <person name="Pangilinan J."/>
            <person name="Pereira M."/>
            <person name="Perotto S."/>
            <person name="Peter M."/>
            <person name="Riley R."/>
            <person name="Sitrit Y."/>
            <person name="Stielow B."/>
            <person name="Szollosi G."/>
            <person name="Zifcakova L."/>
            <person name="Stursova M."/>
            <person name="Spatafora J.W."/>
            <person name="Tedersoo L."/>
            <person name="Vaario L.-M."/>
            <person name="Yamada A."/>
            <person name="Yan M."/>
            <person name="Wang P."/>
            <person name="Xu J."/>
            <person name="Bruns T."/>
            <person name="Baldrian P."/>
            <person name="Vilgalys R."/>
            <person name="Henrissat B."/>
            <person name="Grigoriev I.V."/>
            <person name="Hibbett D."/>
            <person name="Nagy L.G."/>
            <person name="Martin F.M."/>
        </authorList>
    </citation>
    <scope>NUCLEOTIDE SEQUENCE</scope>
    <source>
        <strain evidence="1">P2</strain>
    </source>
</reference>
<keyword evidence="1" id="KW-0808">Transferase</keyword>
<comment type="caution">
    <text evidence="1">The sequence shown here is derived from an EMBL/GenBank/DDBJ whole genome shotgun (WGS) entry which is preliminary data.</text>
</comment>
<evidence type="ECO:0000313" key="2">
    <source>
        <dbReference type="Proteomes" id="UP000886501"/>
    </source>
</evidence>
<sequence>MTEAYVAHRIIRRFAHWGVWAFFTRFHVINGENMPDSGPVIITATHHNMMLDPAVLSASVPNQRILHYWSKASLFAHPVANYVLTSSGCIPVDRKNKDRMVLFKGTFGTLRDDKVVALFPEGTSYTEPKIMQIKDGAAWAALEYAKLQREQPTGNGSKGIVIVPVAIVYTNKSKYRSDVLVDYGKPIVVDDYLEEFLSESEGAARSAAKRLAHDIENWLIKSTVNAPDWDTLYSARMARDLLWPDEKSINLTDFVDISQTLVDLLANPDLTPNAHNVKRRLLEYYSLLESARLTHSVLSSLPLPRTLDPNQPVALPSRLYTFMILLRDTLALAIRLPFFLFPVVVHLPVYILSRLGAQLAVDEVESQAQNKVVIGLILLVLFIYPTAFFLLWAFMMYTPLGALISAGIVWLLAVYHNRLVLDHYERAKRLFAAWRVLVGVWIPKRWDLAVSALGQYTTPFIPPENPWVQPRANGDEPAPSVALSPPHRGKHRRKAPSRRLIRHVLRARVEAVKALVAFIAHIDKGAPEERRVKSSKHLAELYGNDEEGWRNGREIVSFLRKRGATIAGLEDSIRFEGEWVGEAVSSDWEGETSDVKEDDLVWVPSSSSVSNST</sequence>
<proteinExistence type="predicted"/>
<reference evidence="1" key="2">
    <citation type="journal article" date="2020" name="Nat. Commun.">
        <title>Large-scale genome sequencing of mycorrhizal fungi provides insights into the early evolution of symbiotic traits.</title>
        <authorList>
            <person name="Miyauchi S."/>
            <person name="Kiss E."/>
            <person name="Kuo A."/>
            <person name="Drula E."/>
            <person name="Kohler A."/>
            <person name="Sanchez-Garcia M."/>
            <person name="Morin E."/>
            <person name="Andreopoulos B."/>
            <person name="Barry K.W."/>
            <person name="Bonito G."/>
            <person name="Buee M."/>
            <person name="Carver A."/>
            <person name="Chen C."/>
            <person name="Cichocki N."/>
            <person name="Clum A."/>
            <person name="Culley D."/>
            <person name="Crous P.W."/>
            <person name="Fauchery L."/>
            <person name="Girlanda M."/>
            <person name="Hayes R.D."/>
            <person name="Keri Z."/>
            <person name="LaButti K."/>
            <person name="Lipzen A."/>
            <person name="Lombard V."/>
            <person name="Magnuson J."/>
            <person name="Maillard F."/>
            <person name="Murat C."/>
            <person name="Nolan M."/>
            <person name="Ohm R.A."/>
            <person name="Pangilinan J."/>
            <person name="Pereira M.F."/>
            <person name="Perotto S."/>
            <person name="Peter M."/>
            <person name="Pfister S."/>
            <person name="Riley R."/>
            <person name="Sitrit Y."/>
            <person name="Stielow J.B."/>
            <person name="Szollosi G."/>
            <person name="Zifcakova L."/>
            <person name="Stursova M."/>
            <person name="Spatafora J.W."/>
            <person name="Tedersoo L."/>
            <person name="Vaario L.M."/>
            <person name="Yamada A."/>
            <person name="Yan M."/>
            <person name="Wang P."/>
            <person name="Xu J."/>
            <person name="Bruns T."/>
            <person name="Baldrian P."/>
            <person name="Vilgalys R."/>
            <person name="Dunand C."/>
            <person name="Henrissat B."/>
            <person name="Grigoriev I.V."/>
            <person name="Hibbett D."/>
            <person name="Nagy L.G."/>
            <person name="Martin F.M."/>
        </authorList>
    </citation>
    <scope>NUCLEOTIDE SEQUENCE</scope>
    <source>
        <strain evidence="1">P2</strain>
    </source>
</reference>
<name>A0ACB6ZMH3_THEGA</name>
<dbReference type="EMBL" id="MU117980">
    <property type="protein sequence ID" value="KAF9650871.1"/>
    <property type="molecule type" value="Genomic_DNA"/>
</dbReference>
<protein>
    <submittedName>
        <fullName evidence="1">Acyltransferase</fullName>
    </submittedName>
</protein>
<keyword evidence="1" id="KW-0012">Acyltransferase</keyword>
<accession>A0ACB6ZMH3</accession>
<gene>
    <name evidence="1" type="ORF">BDM02DRAFT_3140254</name>
</gene>
<evidence type="ECO:0000313" key="1">
    <source>
        <dbReference type="EMBL" id="KAF9650871.1"/>
    </source>
</evidence>
<organism evidence="1 2">
    <name type="scientific">Thelephora ganbajun</name>
    <name type="common">Ganba fungus</name>
    <dbReference type="NCBI Taxonomy" id="370292"/>
    <lineage>
        <taxon>Eukaryota</taxon>
        <taxon>Fungi</taxon>
        <taxon>Dikarya</taxon>
        <taxon>Basidiomycota</taxon>
        <taxon>Agaricomycotina</taxon>
        <taxon>Agaricomycetes</taxon>
        <taxon>Thelephorales</taxon>
        <taxon>Thelephoraceae</taxon>
        <taxon>Thelephora</taxon>
    </lineage>
</organism>
<dbReference type="Proteomes" id="UP000886501">
    <property type="component" value="Unassembled WGS sequence"/>
</dbReference>
<keyword evidence="2" id="KW-1185">Reference proteome</keyword>